<dbReference type="Proteomes" id="UP001522868">
    <property type="component" value="Unassembled WGS sequence"/>
</dbReference>
<dbReference type="SUPFAM" id="SSF53067">
    <property type="entry name" value="Actin-like ATPase domain"/>
    <property type="match status" value="1"/>
</dbReference>
<reference evidence="3 4" key="1">
    <citation type="submission" date="2022-04" db="EMBL/GenBank/DDBJ databases">
        <title>Streptomyces sp. nov. LCR6-01 isolated from Lichen of Dirinaria sp.</title>
        <authorList>
            <person name="Kanchanasin P."/>
            <person name="Tanasupawat S."/>
            <person name="Phongsopitanun W."/>
        </authorList>
    </citation>
    <scope>NUCLEOTIDE SEQUENCE [LARGE SCALE GENOMIC DNA]</scope>
    <source>
        <strain evidence="3 4">LCR6-01</strain>
    </source>
</reference>
<sequence length="331" mass="34025">MTEQPRPAHVLAVDVGGTGIKLAVTDRAARTVSASRLPTGREAGPEAVVRTVLDAVAGHHRDAMRTGLRIAAVGLALPGIVDEHTGTAVRSTSIGWRNVPFRDLVTERTGLPCAVAHDVRAGGLAEAELGAGRGHRRFLFVPLGTGIAAAVMTDGHAEAGAHLAAGEIGHLRVRTGGRRCGCGGRGCAETYASAAAVADRYALATGRRADAAEVARRAAAGEKAARLVWDEAVDVLADTLLCATTLLDPELLVLGGGLARSGPQLFDPLRAALRDRALLGRAPRVEPAQLGDRAGCLGAALHALRLLADDSGHHSADAGPPGSRAPRERVA</sequence>
<evidence type="ECO:0000313" key="3">
    <source>
        <dbReference type="EMBL" id="MCK8680662.1"/>
    </source>
</evidence>
<dbReference type="Gene3D" id="3.30.420.40">
    <property type="match status" value="2"/>
</dbReference>
<dbReference type="Pfam" id="PF00480">
    <property type="entry name" value="ROK"/>
    <property type="match status" value="1"/>
</dbReference>
<comment type="similarity">
    <text evidence="1">Belongs to the ROK (NagC/XylR) family.</text>
</comment>
<name>A0ABT0IH55_9ACTN</name>
<dbReference type="EMBL" id="JALPTH010000029">
    <property type="protein sequence ID" value="MCK8680662.1"/>
    <property type="molecule type" value="Genomic_DNA"/>
</dbReference>
<accession>A0ABT0IH55</accession>
<feature type="region of interest" description="Disordered" evidence="2">
    <location>
        <begin position="312"/>
        <end position="331"/>
    </location>
</feature>
<gene>
    <name evidence="3" type="ORF">M1O15_25350</name>
</gene>
<dbReference type="InterPro" id="IPR043129">
    <property type="entry name" value="ATPase_NBD"/>
</dbReference>
<dbReference type="PANTHER" id="PTHR18964">
    <property type="entry name" value="ROK (REPRESSOR, ORF, KINASE) FAMILY"/>
    <property type="match status" value="1"/>
</dbReference>
<proteinExistence type="inferred from homology"/>
<evidence type="ECO:0000256" key="2">
    <source>
        <dbReference type="SAM" id="MobiDB-lite"/>
    </source>
</evidence>
<protein>
    <submittedName>
        <fullName evidence="3">ROK family protein</fullName>
    </submittedName>
</protein>
<comment type="caution">
    <text evidence="3">The sequence shown here is derived from an EMBL/GenBank/DDBJ whole genome shotgun (WGS) entry which is preliminary data.</text>
</comment>
<organism evidence="3 4">
    <name type="scientific">Streptomyces lichenis</name>
    <dbReference type="NCBI Taxonomy" id="2306967"/>
    <lineage>
        <taxon>Bacteria</taxon>
        <taxon>Bacillati</taxon>
        <taxon>Actinomycetota</taxon>
        <taxon>Actinomycetes</taxon>
        <taxon>Kitasatosporales</taxon>
        <taxon>Streptomycetaceae</taxon>
        <taxon>Streptomyces</taxon>
    </lineage>
</organism>
<dbReference type="RefSeq" id="WP_248636484.1">
    <property type="nucleotide sequence ID" value="NZ_JALPTH010000029.1"/>
</dbReference>
<keyword evidence="4" id="KW-1185">Reference proteome</keyword>
<dbReference type="PANTHER" id="PTHR18964:SF149">
    <property type="entry name" value="BIFUNCTIONAL UDP-N-ACETYLGLUCOSAMINE 2-EPIMERASE_N-ACETYLMANNOSAMINE KINASE"/>
    <property type="match status" value="1"/>
</dbReference>
<evidence type="ECO:0000256" key="1">
    <source>
        <dbReference type="ARBA" id="ARBA00006479"/>
    </source>
</evidence>
<dbReference type="InterPro" id="IPR000600">
    <property type="entry name" value="ROK"/>
</dbReference>
<evidence type="ECO:0000313" key="4">
    <source>
        <dbReference type="Proteomes" id="UP001522868"/>
    </source>
</evidence>